<keyword evidence="6 7" id="KW-0472">Membrane</keyword>
<reference evidence="10" key="1">
    <citation type="journal article" date="2019" name="Int. J. Syst. Evol. Microbiol.">
        <title>The Global Catalogue of Microorganisms (GCM) 10K type strain sequencing project: providing services to taxonomists for standard genome sequencing and annotation.</title>
        <authorList>
            <consortium name="The Broad Institute Genomics Platform"/>
            <consortium name="The Broad Institute Genome Sequencing Center for Infectious Disease"/>
            <person name="Wu L."/>
            <person name="Ma J."/>
        </authorList>
    </citation>
    <scope>NUCLEOTIDE SEQUENCE [LARGE SCALE GENOMIC DNA]</scope>
    <source>
        <strain evidence="10">JCM 17986</strain>
    </source>
</reference>
<dbReference type="Proteomes" id="UP001500466">
    <property type="component" value="Unassembled WGS sequence"/>
</dbReference>
<keyword evidence="10" id="KW-1185">Reference proteome</keyword>
<comment type="caution">
    <text evidence="9">The sequence shown here is derived from an EMBL/GenBank/DDBJ whole genome shotgun (WGS) entry which is preliminary data.</text>
</comment>
<dbReference type="Gene3D" id="1.20.1640.10">
    <property type="entry name" value="Multidrug efflux transporter AcrB transmembrane domain"/>
    <property type="match status" value="2"/>
</dbReference>
<comment type="subcellular location">
    <subcellularLocation>
        <location evidence="1">Cell membrane</location>
        <topology evidence="1">Multi-pass membrane protein</topology>
    </subcellularLocation>
</comment>
<feature type="transmembrane region" description="Helical" evidence="7">
    <location>
        <begin position="506"/>
        <end position="525"/>
    </location>
</feature>
<name>A0ABP9HS87_9ACTN</name>
<feature type="transmembrane region" description="Helical" evidence="7">
    <location>
        <begin position="573"/>
        <end position="596"/>
    </location>
</feature>
<feature type="domain" description="Membrane transport protein MMPL" evidence="8">
    <location>
        <begin position="23"/>
        <end position="342"/>
    </location>
</feature>
<dbReference type="PANTHER" id="PTHR33406">
    <property type="entry name" value="MEMBRANE PROTEIN MJ1562-RELATED"/>
    <property type="match status" value="1"/>
</dbReference>
<accession>A0ABP9HS87</accession>
<feature type="domain" description="Membrane transport protein MMPL" evidence="8">
    <location>
        <begin position="391"/>
        <end position="684"/>
    </location>
</feature>
<evidence type="ECO:0000256" key="6">
    <source>
        <dbReference type="ARBA" id="ARBA00023136"/>
    </source>
</evidence>
<feature type="transmembrane region" description="Helical" evidence="7">
    <location>
        <begin position="256"/>
        <end position="277"/>
    </location>
</feature>
<evidence type="ECO:0000256" key="1">
    <source>
        <dbReference type="ARBA" id="ARBA00004651"/>
    </source>
</evidence>
<keyword evidence="4 7" id="KW-0812">Transmembrane</keyword>
<evidence type="ECO:0000256" key="3">
    <source>
        <dbReference type="ARBA" id="ARBA00022475"/>
    </source>
</evidence>
<comment type="similarity">
    <text evidence="2">Belongs to the resistance-nodulation-cell division (RND) (TC 2.A.6) family. MmpL subfamily.</text>
</comment>
<dbReference type="EMBL" id="BAABHS010000019">
    <property type="protein sequence ID" value="GAA4977401.1"/>
    <property type="molecule type" value="Genomic_DNA"/>
</dbReference>
<evidence type="ECO:0000256" key="7">
    <source>
        <dbReference type="SAM" id="Phobius"/>
    </source>
</evidence>
<dbReference type="InterPro" id="IPR050545">
    <property type="entry name" value="Mycobact_MmpL"/>
</dbReference>
<evidence type="ECO:0000313" key="10">
    <source>
        <dbReference type="Proteomes" id="UP001500466"/>
    </source>
</evidence>
<feature type="transmembrane region" description="Helical" evidence="7">
    <location>
        <begin position="204"/>
        <end position="228"/>
    </location>
</feature>
<feature type="transmembrane region" description="Helical" evidence="7">
    <location>
        <begin position="532"/>
        <end position="553"/>
    </location>
</feature>
<organism evidence="9 10">
    <name type="scientific">Yinghuangia aomiensis</name>
    <dbReference type="NCBI Taxonomy" id="676205"/>
    <lineage>
        <taxon>Bacteria</taxon>
        <taxon>Bacillati</taxon>
        <taxon>Actinomycetota</taxon>
        <taxon>Actinomycetes</taxon>
        <taxon>Kitasatosporales</taxon>
        <taxon>Streptomycetaceae</taxon>
        <taxon>Yinghuangia</taxon>
    </lineage>
</organism>
<evidence type="ECO:0000313" key="9">
    <source>
        <dbReference type="EMBL" id="GAA4977401.1"/>
    </source>
</evidence>
<feature type="transmembrane region" description="Helical" evidence="7">
    <location>
        <begin position="283"/>
        <end position="307"/>
    </location>
</feature>
<evidence type="ECO:0000256" key="4">
    <source>
        <dbReference type="ARBA" id="ARBA00022692"/>
    </source>
</evidence>
<keyword evidence="5 7" id="KW-1133">Transmembrane helix</keyword>
<gene>
    <name evidence="9" type="ORF">GCM10023205_51150</name>
</gene>
<dbReference type="InterPro" id="IPR004869">
    <property type="entry name" value="MMPL_dom"/>
</dbReference>
<sequence length="711" mass="73444">MLAAAALGFGAFGALKSEGFDDPASDSYKAKQAVEQTFGGSPNLLVEVRARGQSVDTPAVADAGRRLTAALAAEPGYRDVVSYWTTGSPSLKAKDGTRALVVANAEDDVAELPQAARDAVAADLGPNGSITVEIGGNAALGPEAQSQIGKSLAVAEMIAVPITLLLLVLAFGSVVAAMVPLAIGFVAIMGTFAELFVLGKLTDVSIYSVNLTTALGLGLAIDYALLIVARHRELVHNGATVHDAVVQTVRTAGRTIVFSAATVAAALATLLVFPMYFLRSFAYAGIGVVVVAAAAALFVAPALISVLGPRLDAGRIKGIRGVQGDETAFWSRLAGAVTKRPLVAALPVVAVLLLAASPLLGVTFGTPDERVLPKSAGIHQVGDSLRENYTSNESHAVDVVVTGSGANGNLSGYARDLSALPGVARVDSAHGIFAQGNETSPQGRPGTAKPDAQVIYVVTSLDEKSGAAQDLVRDIRAVQAPEGTHTLVGGTDARLVDTKQAIADRIPLALGLICLTTFVVLFLFTGSVVQPLRALVLNGLSIAAAMGITVWVFQEGHFASALGFVPLPMDTSMTVLLFCIAFGLSMDYEVFVISRIKELHDAGATPEDAVVHGLARTGRIVTTAAALLAVTFVAFLTSTVSFLQLFGLGAALAILIDATLVRAILVPATMRLLGPAAWYAPKTLRRAYAKVGISESLPPAPAEPVAEPSRR</sequence>
<proteinExistence type="inferred from homology"/>
<keyword evidence="3" id="KW-1003">Cell membrane</keyword>
<evidence type="ECO:0000256" key="5">
    <source>
        <dbReference type="ARBA" id="ARBA00022989"/>
    </source>
</evidence>
<evidence type="ECO:0000259" key="8">
    <source>
        <dbReference type="Pfam" id="PF03176"/>
    </source>
</evidence>
<evidence type="ECO:0000256" key="2">
    <source>
        <dbReference type="ARBA" id="ARBA00010157"/>
    </source>
</evidence>
<dbReference type="PANTHER" id="PTHR33406:SF11">
    <property type="entry name" value="MEMBRANE PROTEIN SCO6666-RELATED"/>
    <property type="match status" value="1"/>
</dbReference>
<protein>
    <submittedName>
        <fullName evidence="9">MMPL family transporter</fullName>
    </submittedName>
</protein>
<feature type="transmembrane region" description="Helical" evidence="7">
    <location>
        <begin position="342"/>
        <end position="364"/>
    </location>
</feature>
<dbReference type="Pfam" id="PF03176">
    <property type="entry name" value="MMPL"/>
    <property type="match status" value="2"/>
</dbReference>
<dbReference type="SUPFAM" id="SSF82866">
    <property type="entry name" value="Multidrug efflux transporter AcrB transmembrane domain"/>
    <property type="match status" value="2"/>
</dbReference>